<accession>A0AAE9D264</accession>
<reference evidence="5 7" key="2">
    <citation type="submission" date="2022-04" db="EMBL/GenBank/DDBJ databases">
        <title>Chromosome-level reference genomes for two strains of Caenorhabditis briggsae: an improved platform for comparative genomics.</title>
        <authorList>
            <person name="Stevens L."/>
            <person name="Andersen E."/>
        </authorList>
    </citation>
    <scope>NUCLEOTIDE SEQUENCE [LARGE SCALE GENOMIC DNA]</scope>
    <source>
        <strain evidence="5">VX34</strain>
        <tissue evidence="5">Whole-organism</tissue>
    </source>
</reference>
<feature type="chain" id="PRO_5044706766" evidence="3">
    <location>
        <begin position="17"/>
        <end position="111"/>
    </location>
</feature>
<dbReference type="EMBL" id="CP092624">
    <property type="protein sequence ID" value="UMM37817.1"/>
    <property type="molecule type" value="Genomic_DNA"/>
</dbReference>
<dbReference type="Proteomes" id="UP000829354">
    <property type="component" value="Chromosome V"/>
</dbReference>
<dbReference type="Proteomes" id="UP000827892">
    <property type="component" value="Chromosome V"/>
</dbReference>
<keyword evidence="2" id="KW-1133">Transmembrane helix</keyword>
<keyword evidence="7" id="KW-1185">Reference proteome</keyword>
<dbReference type="EMBL" id="CP090895">
    <property type="protein sequence ID" value="ULT92062.1"/>
    <property type="molecule type" value="Genomic_DNA"/>
</dbReference>
<keyword evidence="2" id="KW-0812">Transmembrane</keyword>
<feature type="signal peptide" evidence="3">
    <location>
        <begin position="1"/>
        <end position="16"/>
    </location>
</feature>
<evidence type="ECO:0000313" key="5">
    <source>
        <dbReference type="EMBL" id="UMM37817.1"/>
    </source>
</evidence>
<evidence type="ECO:0000313" key="6">
    <source>
        <dbReference type="Proteomes" id="UP000827892"/>
    </source>
</evidence>
<name>A0AAE9D264_CAEBR</name>
<protein>
    <submittedName>
        <fullName evidence="4">Uncharacterized protein</fullName>
    </submittedName>
</protein>
<keyword evidence="2" id="KW-0472">Membrane</keyword>
<dbReference type="AlphaFoldDB" id="A0AAE9D264"/>
<evidence type="ECO:0000313" key="7">
    <source>
        <dbReference type="Proteomes" id="UP000829354"/>
    </source>
</evidence>
<organism evidence="4 6">
    <name type="scientific">Caenorhabditis briggsae</name>
    <dbReference type="NCBI Taxonomy" id="6238"/>
    <lineage>
        <taxon>Eukaryota</taxon>
        <taxon>Metazoa</taxon>
        <taxon>Ecdysozoa</taxon>
        <taxon>Nematoda</taxon>
        <taxon>Chromadorea</taxon>
        <taxon>Rhabditida</taxon>
        <taxon>Rhabditina</taxon>
        <taxon>Rhabditomorpha</taxon>
        <taxon>Rhabditoidea</taxon>
        <taxon>Rhabditidae</taxon>
        <taxon>Peloderinae</taxon>
        <taxon>Caenorhabditis</taxon>
    </lineage>
</organism>
<feature type="region of interest" description="Disordered" evidence="1">
    <location>
        <begin position="82"/>
        <end position="111"/>
    </location>
</feature>
<gene>
    <name evidence="4" type="ORF">L3Y34_009639</name>
    <name evidence="5" type="ORF">L5515_009464</name>
</gene>
<evidence type="ECO:0000256" key="1">
    <source>
        <dbReference type="SAM" id="MobiDB-lite"/>
    </source>
</evidence>
<evidence type="ECO:0000256" key="2">
    <source>
        <dbReference type="SAM" id="Phobius"/>
    </source>
</evidence>
<proteinExistence type="predicted"/>
<keyword evidence="3" id="KW-0732">Signal</keyword>
<feature type="transmembrane region" description="Helical" evidence="2">
    <location>
        <begin position="51"/>
        <end position="76"/>
    </location>
</feature>
<reference evidence="4 6" key="1">
    <citation type="submission" date="2022-02" db="EMBL/GenBank/DDBJ databases">
        <title>Chromosome-level reference genomes for two strains of Caenorhabditis briggsae: an improved platform for comparative genomics.</title>
        <authorList>
            <person name="Stevens L."/>
            <person name="Andersen E.C."/>
        </authorList>
    </citation>
    <scope>NUCLEOTIDE SEQUENCE [LARGE SCALE GENOMIC DNA]</scope>
    <source>
        <strain evidence="4">QX1410_ONT</strain>
        <tissue evidence="4">Whole-organism</tissue>
    </source>
</reference>
<sequence>MLRTIPILILILLVQGDGNVAFEEDLFSNFTFVNSTNSTTTIPKPDFTDTIIFALKLTIFLVMLVFCVLGGVHLYINKETPLPDGVEIVPTPRRRNRNRANREENIPMNDI</sequence>
<evidence type="ECO:0000256" key="3">
    <source>
        <dbReference type="SAM" id="SignalP"/>
    </source>
</evidence>
<evidence type="ECO:0000313" key="4">
    <source>
        <dbReference type="EMBL" id="ULT92062.1"/>
    </source>
</evidence>